<dbReference type="PANTHER" id="PTHR43130:SF11">
    <property type="entry name" value="TRANSCRIPTIONAL REGULATORY PROTEIN"/>
    <property type="match status" value="1"/>
</dbReference>
<proteinExistence type="predicted"/>
<dbReference type="RefSeq" id="WP_094060687.1">
    <property type="nucleotide sequence ID" value="NZ_CP022530.1"/>
</dbReference>
<dbReference type="KEGG" id="bsan:CHH28_12865"/>
<gene>
    <name evidence="4" type="ORF">CHH28_12865</name>
</gene>
<dbReference type="SMART" id="SM00342">
    <property type="entry name" value="HTH_ARAC"/>
    <property type="match status" value="1"/>
</dbReference>
<protein>
    <submittedName>
        <fullName evidence="4">AraC family transcriptional regulator</fullName>
    </submittedName>
</protein>
<evidence type="ECO:0000259" key="3">
    <source>
        <dbReference type="PROSITE" id="PS01124"/>
    </source>
</evidence>
<evidence type="ECO:0000313" key="4">
    <source>
        <dbReference type="EMBL" id="ASP39509.1"/>
    </source>
</evidence>
<dbReference type="InterPro" id="IPR052158">
    <property type="entry name" value="INH-QAR"/>
</dbReference>
<dbReference type="PANTHER" id="PTHR43130">
    <property type="entry name" value="ARAC-FAMILY TRANSCRIPTIONAL REGULATOR"/>
    <property type="match status" value="1"/>
</dbReference>
<dbReference type="EMBL" id="CP022530">
    <property type="protein sequence ID" value="ASP39509.1"/>
    <property type="molecule type" value="Genomic_DNA"/>
</dbReference>
<dbReference type="SUPFAM" id="SSF46689">
    <property type="entry name" value="Homeodomain-like"/>
    <property type="match status" value="2"/>
</dbReference>
<dbReference type="PROSITE" id="PS01124">
    <property type="entry name" value="HTH_ARAC_FAMILY_2"/>
    <property type="match status" value="1"/>
</dbReference>
<evidence type="ECO:0000256" key="1">
    <source>
        <dbReference type="ARBA" id="ARBA00023015"/>
    </source>
</evidence>
<dbReference type="Proteomes" id="UP000202440">
    <property type="component" value="Chromosome"/>
</dbReference>
<name>A0A222FL68_9GAMM</name>
<dbReference type="InterPro" id="IPR029062">
    <property type="entry name" value="Class_I_gatase-like"/>
</dbReference>
<dbReference type="Pfam" id="PF12833">
    <property type="entry name" value="HTH_18"/>
    <property type="match status" value="1"/>
</dbReference>
<feature type="domain" description="HTH araC/xylS-type" evidence="3">
    <location>
        <begin position="228"/>
        <end position="326"/>
    </location>
</feature>
<organism evidence="4 5">
    <name type="scientific">Bacterioplanes sanyensis</name>
    <dbReference type="NCBI Taxonomy" id="1249553"/>
    <lineage>
        <taxon>Bacteria</taxon>
        <taxon>Pseudomonadati</taxon>
        <taxon>Pseudomonadota</taxon>
        <taxon>Gammaproteobacteria</taxon>
        <taxon>Oceanospirillales</taxon>
        <taxon>Oceanospirillaceae</taxon>
        <taxon>Bacterioplanes</taxon>
    </lineage>
</organism>
<keyword evidence="1" id="KW-0805">Transcription regulation</keyword>
<keyword evidence="5" id="KW-1185">Reference proteome</keyword>
<keyword evidence="2" id="KW-0804">Transcription</keyword>
<dbReference type="Gene3D" id="3.40.50.880">
    <property type="match status" value="1"/>
</dbReference>
<evidence type="ECO:0000313" key="5">
    <source>
        <dbReference type="Proteomes" id="UP000202440"/>
    </source>
</evidence>
<evidence type="ECO:0000256" key="2">
    <source>
        <dbReference type="ARBA" id="ARBA00023163"/>
    </source>
</evidence>
<dbReference type="InterPro" id="IPR018060">
    <property type="entry name" value="HTH_AraC"/>
</dbReference>
<dbReference type="InterPro" id="IPR002818">
    <property type="entry name" value="DJ-1/PfpI"/>
</dbReference>
<sequence length="334" mass="37669">MPEVLQPLRHVSLLALPKMLSSSIAIPMEMLEAARARLLLQRAGDSDFTIELVARQREPMTMLGGFPLQPHKACSEVEHTDLIVVPALWRNPRPVVKHEDSVVRWLRQRYLQGASIVAVGTGVCMVAAAGLLDGQVATTHWHYLDAFARDYPRVKLQRERLLTQAGRIYCAASVNSGADMMVHLLAMLYGKPLALAIEQQFSPEVRNPLDKGVFHDDQYSRHADEAIAHAQSWLRQNMLKPLQLELLAAQVGLSERQLERRFKQVTELTPGQYLQRLRCDQACELLQHSNLSVADIASATGFSDSSHLGRVFRRWLQQTPGQYRQKVRLKLFSG</sequence>
<dbReference type="AlphaFoldDB" id="A0A222FL68"/>
<dbReference type="GO" id="GO:0003700">
    <property type="term" value="F:DNA-binding transcription factor activity"/>
    <property type="evidence" value="ECO:0007669"/>
    <property type="project" value="InterPro"/>
</dbReference>
<dbReference type="CDD" id="cd03138">
    <property type="entry name" value="GATase1_AraC_2"/>
    <property type="match status" value="1"/>
</dbReference>
<dbReference type="SUPFAM" id="SSF52317">
    <property type="entry name" value="Class I glutamine amidotransferase-like"/>
    <property type="match status" value="1"/>
</dbReference>
<dbReference type="Pfam" id="PF01965">
    <property type="entry name" value="DJ-1_PfpI"/>
    <property type="match status" value="1"/>
</dbReference>
<dbReference type="GO" id="GO:0043565">
    <property type="term" value="F:sequence-specific DNA binding"/>
    <property type="evidence" value="ECO:0007669"/>
    <property type="project" value="InterPro"/>
</dbReference>
<dbReference type="OrthoDB" id="6057514at2"/>
<reference evidence="4 5" key="1">
    <citation type="submission" date="2017-07" db="EMBL/GenBank/DDBJ databases">
        <title>Annotated genome sequence of Bacterioplanes sanyensis isolated from Red Sea.</title>
        <authorList>
            <person name="Rehman Z.U."/>
        </authorList>
    </citation>
    <scope>NUCLEOTIDE SEQUENCE [LARGE SCALE GENOMIC DNA]</scope>
    <source>
        <strain evidence="4 5">NV9</strain>
    </source>
</reference>
<dbReference type="InterPro" id="IPR009057">
    <property type="entry name" value="Homeodomain-like_sf"/>
</dbReference>
<dbReference type="Gene3D" id="1.10.10.60">
    <property type="entry name" value="Homeodomain-like"/>
    <property type="match status" value="2"/>
</dbReference>
<accession>A0A222FL68</accession>